<dbReference type="InterPro" id="IPR043128">
    <property type="entry name" value="Rev_trsase/Diguanyl_cyclase"/>
</dbReference>
<dbReference type="Gene3D" id="3.30.70.270">
    <property type="match status" value="1"/>
</dbReference>
<dbReference type="NCBIfam" id="TIGR00254">
    <property type="entry name" value="GGDEF"/>
    <property type="match status" value="1"/>
</dbReference>
<comment type="caution">
    <text evidence="5">The sequence shown here is derived from an EMBL/GenBank/DDBJ whole genome shotgun (WGS) entry which is preliminary data.</text>
</comment>
<dbReference type="InterPro" id="IPR000160">
    <property type="entry name" value="GGDEF_dom"/>
</dbReference>
<dbReference type="GO" id="GO:1902201">
    <property type="term" value="P:negative regulation of bacterial-type flagellum-dependent cell motility"/>
    <property type="evidence" value="ECO:0007669"/>
    <property type="project" value="TreeGrafter"/>
</dbReference>
<dbReference type="EMBL" id="ARXV01000007">
    <property type="protein sequence ID" value="KGD64683.1"/>
    <property type="molecule type" value="Genomic_DNA"/>
</dbReference>
<evidence type="ECO:0000259" key="4">
    <source>
        <dbReference type="PROSITE" id="PS50887"/>
    </source>
</evidence>
<dbReference type="STRING" id="1177154.Y5S_02049"/>
<dbReference type="PROSITE" id="PS50887">
    <property type="entry name" value="GGDEF"/>
    <property type="match status" value="1"/>
</dbReference>
<dbReference type="CDD" id="cd01949">
    <property type="entry name" value="GGDEF"/>
    <property type="match status" value="1"/>
</dbReference>
<dbReference type="eggNOG" id="COG3706">
    <property type="taxonomic scope" value="Bacteria"/>
</dbReference>
<reference evidence="5 6" key="1">
    <citation type="submission" date="2012-09" db="EMBL/GenBank/DDBJ databases">
        <title>Genome Sequence of alkane-degrading Bacterium Alcanivorax sp. 19-m-6.</title>
        <authorList>
            <person name="Lai Q."/>
            <person name="Shao Z."/>
        </authorList>
    </citation>
    <scope>NUCLEOTIDE SEQUENCE [LARGE SCALE GENOMIC DNA]</scope>
    <source>
        <strain evidence="5 6">19-m-6</strain>
    </source>
</reference>
<dbReference type="FunFam" id="3.30.70.270:FF:000001">
    <property type="entry name" value="Diguanylate cyclase domain protein"/>
    <property type="match status" value="1"/>
</dbReference>
<dbReference type="PANTHER" id="PTHR45138">
    <property type="entry name" value="REGULATORY COMPONENTS OF SENSORY TRANSDUCTION SYSTEM"/>
    <property type="match status" value="1"/>
</dbReference>
<accession>A0A095TQN8</accession>
<dbReference type="PANTHER" id="PTHR45138:SF9">
    <property type="entry name" value="DIGUANYLATE CYCLASE DGCM-RELATED"/>
    <property type="match status" value="1"/>
</dbReference>
<dbReference type="GO" id="GO:0005886">
    <property type="term" value="C:plasma membrane"/>
    <property type="evidence" value="ECO:0007669"/>
    <property type="project" value="TreeGrafter"/>
</dbReference>
<dbReference type="GO" id="GO:0052621">
    <property type="term" value="F:diguanylate cyclase activity"/>
    <property type="evidence" value="ECO:0007669"/>
    <property type="project" value="UniProtKB-EC"/>
</dbReference>
<protein>
    <recommendedName>
        <fullName evidence="2">diguanylate cyclase</fullName>
        <ecNumber evidence="2">2.7.7.65</ecNumber>
    </recommendedName>
</protein>
<evidence type="ECO:0000256" key="2">
    <source>
        <dbReference type="ARBA" id="ARBA00012528"/>
    </source>
</evidence>
<proteinExistence type="predicted"/>
<comment type="cofactor">
    <cofactor evidence="1">
        <name>Mg(2+)</name>
        <dbReference type="ChEBI" id="CHEBI:18420"/>
    </cofactor>
</comment>
<feature type="domain" description="GGDEF" evidence="4">
    <location>
        <begin position="172"/>
        <end position="312"/>
    </location>
</feature>
<dbReference type="AlphaFoldDB" id="A0A095TQN8"/>
<dbReference type="InterPro" id="IPR050469">
    <property type="entry name" value="Diguanylate_Cyclase"/>
</dbReference>
<dbReference type="InterPro" id="IPR029787">
    <property type="entry name" value="Nucleotide_cyclase"/>
</dbReference>
<organism evidence="5 6">
    <name type="scientific">Alcanivorax nanhaiticus</name>
    <dbReference type="NCBI Taxonomy" id="1177154"/>
    <lineage>
        <taxon>Bacteria</taxon>
        <taxon>Pseudomonadati</taxon>
        <taxon>Pseudomonadota</taxon>
        <taxon>Gammaproteobacteria</taxon>
        <taxon>Oceanospirillales</taxon>
        <taxon>Alcanivoracaceae</taxon>
        <taxon>Alcanivorax</taxon>
    </lineage>
</organism>
<name>A0A095TQN8_9GAMM</name>
<dbReference type="Pfam" id="PF00990">
    <property type="entry name" value="GGDEF"/>
    <property type="match status" value="1"/>
</dbReference>
<keyword evidence="6" id="KW-1185">Reference proteome</keyword>
<comment type="catalytic activity">
    <reaction evidence="3">
        <text>2 GTP = 3',3'-c-di-GMP + 2 diphosphate</text>
        <dbReference type="Rhea" id="RHEA:24898"/>
        <dbReference type="ChEBI" id="CHEBI:33019"/>
        <dbReference type="ChEBI" id="CHEBI:37565"/>
        <dbReference type="ChEBI" id="CHEBI:58805"/>
        <dbReference type="EC" id="2.7.7.65"/>
    </reaction>
</comment>
<dbReference type="SMART" id="SM00267">
    <property type="entry name" value="GGDEF"/>
    <property type="match status" value="1"/>
</dbReference>
<dbReference type="Proteomes" id="UP000029444">
    <property type="component" value="Unassembled WGS sequence"/>
</dbReference>
<evidence type="ECO:0000256" key="1">
    <source>
        <dbReference type="ARBA" id="ARBA00001946"/>
    </source>
</evidence>
<dbReference type="GO" id="GO:0043709">
    <property type="term" value="P:cell adhesion involved in single-species biofilm formation"/>
    <property type="evidence" value="ECO:0007669"/>
    <property type="project" value="TreeGrafter"/>
</dbReference>
<sequence>MVTRECLAILNAISLPVVLMDGEGRIKVINAHARALLQGEEPAHIAALLASDQLAFLKAVRRNRHCAHLTTRLVGALADYYPASSRVCHGDEWQDCYLVELFPRDLAVGGMSRLSESRRREASLQRNYVRARETARVALSQASQDPLTGIANRRAFDLWLDQLCKESRQNAFPFSLLLIDLDFFKQINDNYGHEAGDKVLCAVASLLTASLVRKGDQVARIGGEEFAVLLPNTDHRGAEDVAWRLVTALRSANKRAQSAGEASTWVPVTLSIGAASWLPGQPLSSSALMREADEALYCAKGQGRDQAVLLRAGH</sequence>
<gene>
    <name evidence="5" type="ORF">Y5S_02049</name>
</gene>
<dbReference type="EC" id="2.7.7.65" evidence="2"/>
<evidence type="ECO:0000256" key="3">
    <source>
        <dbReference type="ARBA" id="ARBA00034247"/>
    </source>
</evidence>
<dbReference type="PATRIC" id="fig|1177154.3.peg.2083"/>
<evidence type="ECO:0000313" key="6">
    <source>
        <dbReference type="Proteomes" id="UP000029444"/>
    </source>
</evidence>
<evidence type="ECO:0000313" key="5">
    <source>
        <dbReference type="EMBL" id="KGD64683.1"/>
    </source>
</evidence>
<dbReference type="SUPFAM" id="SSF55073">
    <property type="entry name" value="Nucleotide cyclase"/>
    <property type="match status" value="1"/>
</dbReference>